<evidence type="ECO:0000313" key="1">
    <source>
        <dbReference type="EMBL" id="KAG7169991.1"/>
    </source>
</evidence>
<keyword evidence="2" id="KW-1185">Reference proteome</keyword>
<gene>
    <name evidence="1" type="ORF">Hamer_G012210</name>
</gene>
<evidence type="ECO:0000313" key="2">
    <source>
        <dbReference type="Proteomes" id="UP000747542"/>
    </source>
</evidence>
<accession>A0A8J5KAK5</accession>
<comment type="caution">
    <text evidence="1">The sequence shown here is derived from an EMBL/GenBank/DDBJ whole genome shotgun (WGS) entry which is preliminary data.</text>
</comment>
<protein>
    <submittedName>
        <fullName evidence="1">Uncharacterized protein</fullName>
    </submittedName>
</protein>
<dbReference type="Proteomes" id="UP000747542">
    <property type="component" value="Unassembled WGS sequence"/>
</dbReference>
<sequence length="24" mass="2404">MFSVCGRACVVEGVGSGRGVCCVK</sequence>
<dbReference type="AlphaFoldDB" id="A0A8J5KAK5"/>
<reference evidence="1" key="1">
    <citation type="journal article" date="2021" name="Sci. Adv.">
        <title>The American lobster genome reveals insights on longevity, neural, and immune adaptations.</title>
        <authorList>
            <person name="Polinski J.M."/>
            <person name="Zimin A.V."/>
            <person name="Clark K.F."/>
            <person name="Kohn A.B."/>
            <person name="Sadowski N."/>
            <person name="Timp W."/>
            <person name="Ptitsyn A."/>
            <person name="Khanna P."/>
            <person name="Romanova D.Y."/>
            <person name="Williams P."/>
            <person name="Greenwood S.J."/>
            <person name="Moroz L.L."/>
            <person name="Walt D.R."/>
            <person name="Bodnar A.G."/>
        </authorList>
    </citation>
    <scope>NUCLEOTIDE SEQUENCE</scope>
    <source>
        <strain evidence="1">GMGI-L3</strain>
    </source>
</reference>
<dbReference type="EMBL" id="JAHLQT010014894">
    <property type="protein sequence ID" value="KAG7169991.1"/>
    <property type="molecule type" value="Genomic_DNA"/>
</dbReference>
<proteinExistence type="predicted"/>
<organism evidence="1 2">
    <name type="scientific">Homarus americanus</name>
    <name type="common">American lobster</name>
    <dbReference type="NCBI Taxonomy" id="6706"/>
    <lineage>
        <taxon>Eukaryota</taxon>
        <taxon>Metazoa</taxon>
        <taxon>Ecdysozoa</taxon>
        <taxon>Arthropoda</taxon>
        <taxon>Crustacea</taxon>
        <taxon>Multicrustacea</taxon>
        <taxon>Malacostraca</taxon>
        <taxon>Eumalacostraca</taxon>
        <taxon>Eucarida</taxon>
        <taxon>Decapoda</taxon>
        <taxon>Pleocyemata</taxon>
        <taxon>Astacidea</taxon>
        <taxon>Nephropoidea</taxon>
        <taxon>Nephropidae</taxon>
        <taxon>Homarus</taxon>
    </lineage>
</organism>
<name>A0A8J5KAK5_HOMAM</name>